<organism evidence="4 5">
    <name type="scientific">Allofranklinella schreckenbergeri</name>
    <dbReference type="NCBI Taxonomy" id="1076744"/>
    <lineage>
        <taxon>Bacteria</taxon>
        <taxon>Pseudomonadati</taxon>
        <taxon>Pseudomonadota</taxon>
        <taxon>Betaproteobacteria</taxon>
        <taxon>Burkholderiales</taxon>
        <taxon>Comamonadaceae</taxon>
        <taxon>Allofranklinella</taxon>
    </lineage>
</organism>
<dbReference type="RefSeq" id="WP_122252993.1">
    <property type="nucleotide sequence ID" value="NZ_RDQL01000001.1"/>
</dbReference>
<protein>
    <recommendedName>
        <fullName evidence="3">Rad50/SbcC-type AAA domain-containing protein</fullName>
    </recommendedName>
</protein>
<evidence type="ECO:0000256" key="2">
    <source>
        <dbReference type="SAM" id="MobiDB-lite"/>
    </source>
</evidence>
<sequence>MRILQIRLQNLNALAGRWLVDLSGDAYTNEGLFAITGPTGAGKSTLLDAICLALYGRTPRLDKITKGSNDVMARHTGECFAEVTFETPAGRWRCHWSQRRAHRKPDGELQAPQHELSSADDGRILASSVRDVAAEVERLTGLDYERFTRAMLLSQGAFDAFLNAPPDKRAPLLEQLTGTALYSHISMRVHERHSQEQHTLAELQAQLHHLAPLDEAQRHALEAQRAAHAHAAAELEQQRAAGEHALQWGQNLLQLHERQAQLAQTRHALDADIAAFAPRQTQLAAALRALELAAQHSALAALRQAQHNDAAAAEHLHHQRPAREAALAQAQSQADAAQRQHHSAQQQWQQAQPALRQARALDVQIRDKRHALDEAAASAQASAQREHTQRATLEQQHTQHAQAQAALAQAQADLQRTQSDADLITAWPELRPRLQDAAQAQRAAQERQQHIQQARHALEQHAQTLQASQQQAAARQAHAQQLQTQWAQQQAALAQWLHHRPLADWRADLATAQRHADAWREAIALYQTWLAAEQAHAEAQTQRQHLQTALTSARHARELAALHTQTQKAALEQRERQWQLEVHIQNLEELRHTLSPGQPCPLCGAEQHPYAAHRPDIAPEGTRQAIDQARQQLEHWREQATQAQLEEARLSEADAHARAQIQSQQQARQAAQTQWEALFAQALPDSPPPEPLGPSATLADWLVQAQDRQAQHLRQCSERLAQAETLQAALAPLRAELDAALAAAQQAERDAHAQAQQHSQARARLHALQEAAQAPDAHWQQQSQTLLEQVRRFAPKAQLADVQAPQPLLAQLGQRYAQRQRQEQQAADARQQVQDSAQRLALHQQELAHLQAQTARHTAEETTARQSWQTLVDERQRLLEGQAADACEAALLARMQQTEAASAAARQDWQAAQQALGQLHQRQQDLAQALAERAPRLQDGETALAQRLHAQGFASEAEWHAACLPEHERHHLGQQAQALAQRQALWEQQQRDTAAQLAALQSQPNPVYAQWQQAANADAQPAQAETTPLGAEEPGVQADSGQVDLGDAISFSPRAAVPAPAPLPWDAPQWAAALEILRALQQQRSDAQAKLAQAQGALQQRLDDDSRLRQRHAAQLAHIQRQQRQCQRWALLHQLIGSADGKKYRNFVQGLGFEAVIAHANVQLQRMTDRYLLVRDTAQPLALNVMDHYQGGEIRTTKNLSGGESFLVSLALALGLSHMASRNVRVDSLFLDEGFGTLDEQTLDVALDALGTLQRSGKLIGVISHVAALKDRIATQIEVTPQSGGRSALQGPGVQRLSDAKAPRSTGKLPIKKKSKKPV</sequence>
<dbReference type="PANTHER" id="PTHR32114:SF2">
    <property type="entry name" value="ABC TRANSPORTER ABCH.3"/>
    <property type="match status" value="1"/>
</dbReference>
<accession>A0A3M6QI66</accession>
<feature type="region of interest" description="Disordered" evidence="2">
    <location>
        <begin position="1011"/>
        <end position="1043"/>
    </location>
</feature>
<feature type="region of interest" description="Disordered" evidence="2">
    <location>
        <begin position="372"/>
        <end position="413"/>
    </location>
</feature>
<dbReference type="InterPro" id="IPR038729">
    <property type="entry name" value="Rad50/SbcC_AAA"/>
</dbReference>
<evidence type="ECO:0000313" key="4">
    <source>
        <dbReference type="EMBL" id="RMX02786.1"/>
    </source>
</evidence>
<dbReference type="SUPFAM" id="SSF52540">
    <property type="entry name" value="P-loop containing nucleoside triphosphate hydrolases"/>
    <property type="match status" value="1"/>
</dbReference>
<dbReference type="Pfam" id="PF13476">
    <property type="entry name" value="AAA_23"/>
    <property type="match status" value="1"/>
</dbReference>
<feature type="coiled-coil region" evidence="1">
    <location>
        <begin position="819"/>
        <end position="860"/>
    </location>
</feature>
<feature type="compositionally biased region" description="Basic residues" evidence="2">
    <location>
        <begin position="1310"/>
        <end position="1319"/>
    </location>
</feature>
<dbReference type="Pfam" id="PF13558">
    <property type="entry name" value="SbcC_Walker_B"/>
    <property type="match status" value="1"/>
</dbReference>
<feature type="coiled-coil region" evidence="1">
    <location>
        <begin position="730"/>
        <end position="764"/>
    </location>
</feature>
<dbReference type="Gene3D" id="3.40.50.300">
    <property type="entry name" value="P-loop containing nucleotide triphosphate hydrolases"/>
    <property type="match status" value="2"/>
</dbReference>
<evidence type="ECO:0000256" key="1">
    <source>
        <dbReference type="SAM" id="Coils"/>
    </source>
</evidence>
<name>A0A3M6QI66_9BURK</name>
<keyword evidence="5" id="KW-1185">Reference proteome</keyword>
<dbReference type="InterPro" id="IPR027417">
    <property type="entry name" value="P-loop_NTPase"/>
</dbReference>
<feature type="coiled-coil region" evidence="1">
    <location>
        <begin position="626"/>
        <end position="653"/>
    </location>
</feature>
<feature type="compositionally biased region" description="Low complexity" evidence="2">
    <location>
        <begin position="391"/>
        <end position="413"/>
    </location>
</feature>
<evidence type="ECO:0000313" key="5">
    <source>
        <dbReference type="Proteomes" id="UP000267035"/>
    </source>
</evidence>
<feature type="domain" description="Rad50/SbcC-type AAA" evidence="3">
    <location>
        <begin position="6"/>
        <end position="208"/>
    </location>
</feature>
<dbReference type="GO" id="GO:0006302">
    <property type="term" value="P:double-strand break repair"/>
    <property type="evidence" value="ECO:0007669"/>
    <property type="project" value="InterPro"/>
</dbReference>
<dbReference type="GO" id="GO:0016887">
    <property type="term" value="F:ATP hydrolysis activity"/>
    <property type="evidence" value="ECO:0007669"/>
    <property type="project" value="InterPro"/>
</dbReference>
<comment type="caution">
    <text evidence="4">The sequence shown here is derived from an EMBL/GenBank/DDBJ whole genome shotgun (WGS) entry which is preliminary data.</text>
</comment>
<evidence type="ECO:0000259" key="3">
    <source>
        <dbReference type="Pfam" id="PF13476"/>
    </source>
</evidence>
<feature type="compositionally biased region" description="Low complexity" evidence="2">
    <location>
        <begin position="324"/>
        <end position="353"/>
    </location>
</feature>
<feature type="region of interest" description="Disordered" evidence="2">
    <location>
        <begin position="1281"/>
        <end position="1319"/>
    </location>
</feature>
<dbReference type="EMBL" id="RDQL01000001">
    <property type="protein sequence ID" value="RMX02786.1"/>
    <property type="molecule type" value="Genomic_DNA"/>
</dbReference>
<gene>
    <name evidence="4" type="ORF">EBQ25_00745</name>
</gene>
<dbReference type="Proteomes" id="UP000267035">
    <property type="component" value="Unassembled WGS sequence"/>
</dbReference>
<feature type="compositionally biased region" description="Low complexity" evidence="2">
    <location>
        <begin position="1011"/>
        <end position="1024"/>
    </location>
</feature>
<keyword evidence="1" id="KW-0175">Coiled coil</keyword>
<dbReference type="PANTHER" id="PTHR32114">
    <property type="entry name" value="ABC TRANSPORTER ABCH.3"/>
    <property type="match status" value="1"/>
</dbReference>
<feature type="region of interest" description="Disordered" evidence="2">
    <location>
        <begin position="309"/>
        <end position="353"/>
    </location>
</feature>
<proteinExistence type="predicted"/>
<reference evidence="4 5" key="1">
    <citation type="submission" date="2018-10" db="EMBL/GenBank/DDBJ databases">
        <title>Comamonadaceae CDC group NO-1 genome sequencing and assembly.</title>
        <authorList>
            <person name="Bernier A.-M."/>
            <person name="Bernard K."/>
        </authorList>
    </citation>
    <scope>NUCLEOTIDE SEQUENCE [LARGE SCALE GENOMIC DNA]</scope>
    <source>
        <strain evidence="4 5">NML161473</strain>
    </source>
</reference>